<dbReference type="SFLD" id="SFLDG00358">
    <property type="entry name" value="Main_(cytGST)"/>
    <property type="match status" value="1"/>
</dbReference>
<dbReference type="PROSITE" id="PS50404">
    <property type="entry name" value="GST_NTER"/>
    <property type="match status" value="1"/>
</dbReference>
<dbReference type="KEGG" id="ccin:107272095"/>
<keyword evidence="2" id="KW-0560">Oxidoreductase</keyword>
<dbReference type="GO" id="GO:0045174">
    <property type="term" value="F:glutathione dehydrogenase (ascorbate) activity"/>
    <property type="evidence" value="ECO:0007669"/>
    <property type="project" value="UniProtKB-ARBA"/>
</dbReference>
<dbReference type="PROSITE" id="PS50405">
    <property type="entry name" value="GST_CTER"/>
    <property type="match status" value="1"/>
</dbReference>
<dbReference type="SUPFAM" id="SSF52833">
    <property type="entry name" value="Thioredoxin-like"/>
    <property type="match status" value="1"/>
</dbReference>
<dbReference type="GO" id="GO:0004364">
    <property type="term" value="F:glutathione transferase activity"/>
    <property type="evidence" value="ECO:0007669"/>
    <property type="project" value="InterPro"/>
</dbReference>
<accession>A0AAJ7C8C1</accession>
<proteinExistence type="inferred from homology"/>
<evidence type="ECO:0000313" key="5">
    <source>
        <dbReference type="Proteomes" id="UP000694920"/>
    </source>
</evidence>
<name>A0AAJ7C8C1_CEPCN</name>
<dbReference type="InterPro" id="IPR050983">
    <property type="entry name" value="GST_Omega/HSP26"/>
</dbReference>
<organism evidence="5 6">
    <name type="scientific">Cephus cinctus</name>
    <name type="common">Wheat stem sawfly</name>
    <dbReference type="NCBI Taxonomy" id="211228"/>
    <lineage>
        <taxon>Eukaryota</taxon>
        <taxon>Metazoa</taxon>
        <taxon>Ecdysozoa</taxon>
        <taxon>Arthropoda</taxon>
        <taxon>Hexapoda</taxon>
        <taxon>Insecta</taxon>
        <taxon>Pterygota</taxon>
        <taxon>Neoptera</taxon>
        <taxon>Endopterygota</taxon>
        <taxon>Hymenoptera</taxon>
        <taxon>Cephoidea</taxon>
        <taxon>Cephidae</taxon>
        <taxon>Cephus</taxon>
    </lineage>
</organism>
<keyword evidence="5" id="KW-1185">Reference proteome</keyword>
<dbReference type="FunFam" id="3.40.30.10:FF:000123">
    <property type="entry name" value="Glutathione transferase o1"/>
    <property type="match status" value="1"/>
</dbReference>
<dbReference type="FunFam" id="1.20.1050.10:FF:000009">
    <property type="entry name" value="Glutathione S-transferase omega-1"/>
    <property type="match status" value="1"/>
</dbReference>
<dbReference type="Pfam" id="PF13417">
    <property type="entry name" value="GST_N_3"/>
    <property type="match status" value="1"/>
</dbReference>
<dbReference type="InterPro" id="IPR010987">
    <property type="entry name" value="Glutathione-S-Trfase_C-like"/>
</dbReference>
<dbReference type="InterPro" id="IPR036282">
    <property type="entry name" value="Glutathione-S-Trfase_C_sf"/>
</dbReference>
<dbReference type="InterPro" id="IPR036249">
    <property type="entry name" value="Thioredoxin-like_sf"/>
</dbReference>
<dbReference type="PANTHER" id="PTHR43968">
    <property type="match status" value="1"/>
</dbReference>
<evidence type="ECO:0000259" key="3">
    <source>
        <dbReference type="PROSITE" id="PS50404"/>
    </source>
</evidence>
<feature type="domain" description="GST N-terminal" evidence="3">
    <location>
        <begin position="18"/>
        <end position="97"/>
    </location>
</feature>
<dbReference type="GO" id="GO:0005737">
    <property type="term" value="C:cytoplasm"/>
    <property type="evidence" value="ECO:0007669"/>
    <property type="project" value="InterPro"/>
</dbReference>
<dbReference type="InterPro" id="IPR005442">
    <property type="entry name" value="GST_omega"/>
</dbReference>
<evidence type="ECO:0000259" key="4">
    <source>
        <dbReference type="PROSITE" id="PS50405"/>
    </source>
</evidence>
<dbReference type="SFLD" id="SFLDS00019">
    <property type="entry name" value="Glutathione_Transferase_(cytos"/>
    <property type="match status" value="1"/>
</dbReference>
<dbReference type="SUPFAM" id="SSF47616">
    <property type="entry name" value="GST C-terminal domain-like"/>
    <property type="match status" value="1"/>
</dbReference>
<dbReference type="Proteomes" id="UP000694920">
    <property type="component" value="Unplaced"/>
</dbReference>
<evidence type="ECO:0000256" key="2">
    <source>
        <dbReference type="ARBA" id="ARBA00023002"/>
    </source>
</evidence>
<protein>
    <submittedName>
        <fullName evidence="6 7">Pyrimidodiazepine synthase-like</fullName>
    </submittedName>
</protein>
<dbReference type="Gene3D" id="3.40.30.10">
    <property type="entry name" value="Glutaredoxin"/>
    <property type="match status" value="1"/>
</dbReference>
<feature type="domain" description="GST C-terminal" evidence="4">
    <location>
        <begin position="98"/>
        <end position="225"/>
    </location>
</feature>
<reference evidence="6 7" key="1">
    <citation type="submission" date="2025-04" db="UniProtKB">
        <authorList>
            <consortium name="RefSeq"/>
        </authorList>
    </citation>
    <scope>IDENTIFICATION</scope>
</reference>
<dbReference type="RefSeq" id="XP_015604370.1">
    <property type="nucleotide sequence ID" value="XM_015748884.2"/>
</dbReference>
<dbReference type="AlphaFoldDB" id="A0AAJ7C8C1"/>
<dbReference type="GeneID" id="107272095"/>
<dbReference type="InterPro" id="IPR004045">
    <property type="entry name" value="Glutathione_S-Trfase_N"/>
</dbReference>
<dbReference type="InterPro" id="IPR040079">
    <property type="entry name" value="Glutathione_S-Trfase"/>
</dbReference>
<evidence type="ECO:0000313" key="7">
    <source>
        <dbReference type="RefSeq" id="XP_015604371.1"/>
    </source>
</evidence>
<dbReference type="PRINTS" id="PR01625">
    <property type="entry name" value="GSTRNSFRASEO"/>
</dbReference>
<dbReference type="PANTHER" id="PTHR43968:SF6">
    <property type="entry name" value="GLUTATHIONE S-TRANSFERASE OMEGA"/>
    <property type="match status" value="1"/>
</dbReference>
<dbReference type="Pfam" id="PF13410">
    <property type="entry name" value="GST_C_2"/>
    <property type="match status" value="1"/>
</dbReference>
<dbReference type="RefSeq" id="XP_015604371.1">
    <property type="nucleotide sequence ID" value="XM_015748885.1"/>
</dbReference>
<gene>
    <name evidence="6 7" type="primary">LOC107272095</name>
</gene>
<sequence length="240" mass="27584">MSSLHLTTGSEKPATIDGQARLYSMKFCPFAQRIRLLLAVKKIPYDIVNINLKKKPEWYFKIHSEGKVPAFVDVDGTVVVDSMIIANYIEEKYPKPALYHETTKSRDLELLTKYGMIISILSNCIHGNDKRPLDEVISEITSYMVEFEDELATRGTTFYGGNEPGMLDILMWPWIERAKALPLIYKTPLNFEKEKFPHIVNWKDEMKKLPFIENNACSPEKFAKLIELMRGGGEVDFDNI</sequence>
<dbReference type="GO" id="GO:0006749">
    <property type="term" value="P:glutathione metabolic process"/>
    <property type="evidence" value="ECO:0007669"/>
    <property type="project" value="TreeGrafter"/>
</dbReference>
<evidence type="ECO:0000256" key="1">
    <source>
        <dbReference type="ARBA" id="ARBA00011067"/>
    </source>
</evidence>
<evidence type="ECO:0000313" key="6">
    <source>
        <dbReference type="RefSeq" id="XP_015604370.1"/>
    </source>
</evidence>
<comment type="similarity">
    <text evidence="1">Belongs to the GST superfamily. Omega family.</text>
</comment>
<dbReference type="Gene3D" id="1.20.1050.10">
    <property type="match status" value="1"/>
</dbReference>